<dbReference type="InterPro" id="IPR032710">
    <property type="entry name" value="NTF2-like_dom_sf"/>
</dbReference>
<dbReference type="Proteomes" id="UP000292507">
    <property type="component" value="Unassembled WGS sequence"/>
</dbReference>
<reference evidence="2 3" key="1">
    <citation type="submission" date="2019-02" db="EMBL/GenBank/DDBJ databases">
        <title>Sequencing the genomes of 1000 actinobacteria strains.</title>
        <authorList>
            <person name="Klenk H.-P."/>
        </authorList>
    </citation>
    <scope>NUCLEOTIDE SEQUENCE [LARGE SCALE GENOMIC DNA]</scope>
    <source>
        <strain evidence="2 3">DSM 44509</strain>
    </source>
</reference>
<gene>
    <name evidence="2" type="ORF">BKA19_3969</name>
</gene>
<evidence type="ECO:0000313" key="2">
    <source>
        <dbReference type="EMBL" id="RZU34208.1"/>
    </source>
</evidence>
<dbReference type="AlphaFoldDB" id="A0A4Q7YBG1"/>
<dbReference type="PANTHER" id="PTHR41252">
    <property type="entry name" value="BLR2505 PROTEIN"/>
    <property type="match status" value="1"/>
</dbReference>
<dbReference type="InterPro" id="IPR037401">
    <property type="entry name" value="SnoaL-like"/>
</dbReference>
<dbReference type="SUPFAM" id="SSF54427">
    <property type="entry name" value="NTF2-like"/>
    <property type="match status" value="1"/>
</dbReference>
<dbReference type="Gene3D" id="3.10.450.50">
    <property type="match status" value="1"/>
</dbReference>
<organism evidence="2 3">
    <name type="scientific">Blastococcus saxobsidens</name>
    <dbReference type="NCBI Taxonomy" id="138336"/>
    <lineage>
        <taxon>Bacteria</taxon>
        <taxon>Bacillati</taxon>
        <taxon>Actinomycetota</taxon>
        <taxon>Actinomycetes</taxon>
        <taxon>Geodermatophilales</taxon>
        <taxon>Geodermatophilaceae</taxon>
        <taxon>Blastococcus</taxon>
    </lineage>
</organism>
<dbReference type="PANTHER" id="PTHR41252:SF1">
    <property type="entry name" value="BLR2505 PROTEIN"/>
    <property type="match status" value="1"/>
</dbReference>
<sequence>MTGTVSDPVTRMKGLYDAFGRGDIPTVLAAMDEGIEWYEAEGGPWFLGRPFVGPQEVVDGVFQRIATEFEGFEIHPTRFLRDGDTVIMEGRYRARSHAATGKPLDAEVVHVWDLRNDKLVRFHQYVDTRQLADVMGADG</sequence>
<comment type="caution">
    <text evidence="2">The sequence shown here is derived from an EMBL/GenBank/DDBJ whole genome shotgun (WGS) entry which is preliminary data.</text>
</comment>
<dbReference type="Pfam" id="PF12680">
    <property type="entry name" value="SnoaL_2"/>
    <property type="match status" value="1"/>
</dbReference>
<evidence type="ECO:0000259" key="1">
    <source>
        <dbReference type="Pfam" id="PF12680"/>
    </source>
</evidence>
<dbReference type="OrthoDB" id="8451859at2"/>
<keyword evidence="3" id="KW-1185">Reference proteome</keyword>
<protein>
    <recommendedName>
        <fullName evidence="1">SnoaL-like domain-containing protein</fullName>
    </recommendedName>
</protein>
<dbReference type="RefSeq" id="WP_104526512.1">
    <property type="nucleotide sequence ID" value="NZ_POQT01000001.1"/>
</dbReference>
<feature type="domain" description="SnoaL-like" evidence="1">
    <location>
        <begin position="14"/>
        <end position="121"/>
    </location>
</feature>
<dbReference type="EMBL" id="SHKV01000001">
    <property type="protein sequence ID" value="RZU34208.1"/>
    <property type="molecule type" value="Genomic_DNA"/>
</dbReference>
<evidence type="ECO:0000313" key="3">
    <source>
        <dbReference type="Proteomes" id="UP000292507"/>
    </source>
</evidence>
<proteinExistence type="predicted"/>
<accession>A0A4Q7YBG1</accession>
<name>A0A4Q7YBG1_9ACTN</name>